<dbReference type="Proteomes" id="UP000059680">
    <property type="component" value="Chromosome 6"/>
</dbReference>
<dbReference type="AlphaFoldDB" id="A0A0P0WY97"/>
<reference evidence="3" key="1">
    <citation type="journal article" date="2005" name="Nature">
        <title>The map-based sequence of the rice genome.</title>
        <authorList>
            <consortium name="International rice genome sequencing project (IRGSP)"/>
            <person name="Matsumoto T."/>
            <person name="Wu J."/>
            <person name="Kanamori H."/>
            <person name="Katayose Y."/>
            <person name="Fujisawa M."/>
            <person name="Namiki N."/>
            <person name="Mizuno H."/>
            <person name="Yamamoto K."/>
            <person name="Antonio B.A."/>
            <person name="Baba T."/>
            <person name="Sakata K."/>
            <person name="Nagamura Y."/>
            <person name="Aoki H."/>
            <person name="Arikawa K."/>
            <person name="Arita K."/>
            <person name="Bito T."/>
            <person name="Chiden Y."/>
            <person name="Fujitsuka N."/>
            <person name="Fukunaka R."/>
            <person name="Hamada M."/>
            <person name="Harada C."/>
            <person name="Hayashi A."/>
            <person name="Hijishita S."/>
            <person name="Honda M."/>
            <person name="Hosokawa S."/>
            <person name="Ichikawa Y."/>
            <person name="Idonuma A."/>
            <person name="Iijima M."/>
            <person name="Ikeda M."/>
            <person name="Ikeno M."/>
            <person name="Ito K."/>
            <person name="Ito S."/>
            <person name="Ito T."/>
            <person name="Ito Y."/>
            <person name="Ito Y."/>
            <person name="Iwabuchi A."/>
            <person name="Kamiya K."/>
            <person name="Karasawa W."/>
            <person name="Kurita K."/>
            <person name="Katagiri S."/>
            <person name="Kikuta A."/>
            <person name="Kobayashi H."/>
            <person name="Kobayashi N."/>
            <person name="Machita K."/>
            <person name="Maehara T."/>
            <person name="Masukawa M."/>
            <person name="Mizubayashi T."/>
            <person name="Mukai Y."/>
            <person name="Nagasaki H."/>
            <person name="Nagata Y."/>
            <person name="Naito S."/>
            <person name="Nakashima M."/>
            <person name="Nakama Y."/>
            <person name="Nakamichi Y."/>
            <person name="Nakamura M."/>
            <person name="Meguro A."/>
            <person name="Negishi M."/>
            <person name="Ohta I."/>
            <person name="Ohta T."/>
            <person name="Okamoto M."/>
            <person name="Ono N."/>
            <person name="Saji S."/>
            <person name="Sakaguchi M."/>
            <person name="Sakai K."/>
            <person name="Shibata M."/>
            <person name="Shimokawa T."/>
            <person name="Song J."/>
            <person name="Takazaki Y."/>
            <person name="Terasawa K."/>
            <person name="Tsugane M."/>
            <person name="Tsuji K."/>
            <person name="Ueda S."/>
            <person name="Waki K."/>
            <person name="Yamagata H."/>
            <person name="Yamamoto M."/>
            <person name="Yamamoto S."/>
            <person name="Yamane H."/>
            <person name="Yoshiki S."/>
            <person name="Yoshihara R."/>
            <person name="Yukawa K."/>
            <person name="Zhong H."/>
            <person name="Yano M."/>
            <person name="Yuan Q."/>
            <person name="Ouyang S."/>
            <person name="Liu J."/>
            <person name="Jones K.M."/>
            <person name="Gansberger K."/>
            <person name="Moffat K."/>
            <person name="Hill J."/>
            <person name="Bera J."/>
            <person name="Fadrosh D."/>
            <person name="Jin S."/>
            <person name="Johri S."/>
            <person name="Kim M."/>
            <person name="Overton L."/>
            <person name="Reardon M."/>
            <person name="Tsitrin T."/>
            <person name="Vuong H."/>
            <person name="Weaver B."/>
            <person name="Ciecko A."/>
            <person name="Tallon L."/>
            <person name="Jackson J."/>
            <person name="Pai G."/>
            <person name="Aken S.V."/>
            <person name="Utterback T."/>
            <person name="Reidmuller S."/>
            <person name="Feldblyum T."/>
            <person name="Hsiao J."/>
            <person name="Zismann V."/>
            <person name="Iobst S."/>
            <person name="de Vazeille A.R."/>
            <person name="Buell C.R."/>
            <person name="Ying K."/>
            <person name="Li Y."/>
            <person name="Lu T."/>
            <person name="Huang Y."/>
            <person name="Zhao Q."/>
            <person name="Feng Q."/>
            <person name="Zhang L."/>
            <person name="Zhu J."/>
            <person name="Weng Q."/>
            <person name="Mu J."/>
            <person name="Lu Y."/>
            <person name="Fan D."/>
            <person name="Liu Y."/>
            <person name="Guan J."/>
            <person name="Zhang Y."/>
            <person name="Yu S."/>
            <person name="Liu X."/>
            <person name="Zhang Y."/>
            <person name="Hong G."/>
            <person name="Han B."/>
            <person name="Choisne N."/>
            <person name="Demange N."/>
            <person name="Orjeda G."/>
            <person name="Samain S."/>
            <person name="Cattolico L."/>
            <person name="Pelletier E."/>
            <person name="Couloux A."/>
            <person name="Segurens B."/>
            <person name="Wincker P."/>
            <person name="D'Hont A."/>
            <person name="Scarpelli C."/>
            <person name="Weissenbach J."/>
            <person name="Salanoubat M."/>
            <person name="Quetier F."/>
            <person name="Yu Y."/>
            <person name="Kim H.R."/>
            <person name="Rambo T."/>
            <person name="Currie J."/>
            <person name="Collura K."/>
            <person name="Luo M."/>
            <person name="Yang T."/>
            <person name="Ammiraju J.S.S."/>
            <person name="Engler F."/>
            <person name="Soderlund C."/>
            <person name="Wing R.A."/>
            <person name="Palmer L.E."/>
            <person name="de la Bastide M."/>
            <person name="Spiegel L."/>
            <person name="Nascimento L."/>
            <person name="Zutavern T."/>
            <person name="O'Shaughnessy A."/>
            <person name="Dike S."/>
            <person name="Dedhia N."/>
            <person name="Preston R."/>
            <person name="Balija V."/>
            <person name="McCombie W.R."/>
            <person name="Chow T."/>
            <person name="Chen H."/>
            <person name="Chung M."/>
            <person name="Chen C."/>
            <person name="Shaw J."/>
            <person name="Wu H."/>
            <person name="Hsiao K."/>
            <person name="Chao Y."/>
            <person name="Chu M."/>
            <person name="Cheng C."/>
            <person name="Hour A."/>
            <person name="Lee P."/>
            <person name="Lin S."/>
            <person name="Lin Y."/>
            <person name="Liou J."/>
            <person name="Liu S."/>
            <person name="Hsing Y."/>
            <person name="Raghuvanshi S."/>
            <person name="Mohanty A."/>
            <person name="Bharti A.K."/>
            <person name="Gaur A."/>
            <person name="Gupta V."/>
            <person name="Kumar D."/>
            <person name="Ravi V."/>
            <person name="Vij S."/>
            <person name="Kapur A."/>
            <person name="Khurana P."/>
            <person name="Khurana P."/>
            <person name="Khurana J.P."/>
            <person name="Tyagi A.K."/>
            <person name="Gaikwad K."/>
            <person name="Singh A."/>
            <person name="Dalal V."/>
            <person name="Srivastava S."/>
            <person name="Dixit A."/>
            <person name="Pal A.K."/>
            <person name="Ghazi I.A."/>
            <person name="Yadav M."/>
            <person name="Pandit A."/>
            <person name="Bhargava A."/>
            <person name="Sureshbabu K."/>
            <person name="Batra K."/>
            <person name="Sharma T.R."/>
            <person name="Mohapatra T."/>
            <person name="Singh N.K."/>
            <person name="Messing J."/>
            <person name="Nelson A.B."/>
            <person name="Fuks G."/>
            <person name="Kavchok S."/>
            <person name="Keizer G."/>
            <person name="Linton E."/>
            <person name="Llaca V."/>
            <person name="Song R."/>
            <person name="Tanyolac B."/>
            <person name="Young S."/>
            <person name="Ho-Il K."/>
            <person name="Hahn J.H."/>
            <person name="Sangsakoo G."/>
            <person name="Vanavichit A."/>
            <person name="de Mattos Luiz.A.T."/>
            <person name="Zimmer P.D."/>
            <person name="Malone G."/>
            <person name="Dellagostin O."/>
            <person name="de Oliveira A.C."/>
            <person name="Bevan M."/>
            <person name="Bancroft I."/>
            <person name="Minx P."/>
            <person name="Cordum H."/>
            <person name="Wilson R."/>
            <person name="Cheng Z."/>
            <person name="Jin W."/>
            <person name="Jiang J."/>
            <person name="Leong S.A."/>
            <person name="Iwama H."/>
            <person name="Gojobori T."/>
            <person name="Itoh T."/>
            <person name="Niimura Y."/>
            <person name="Fujii Y."/>
            <person name="Habara T."/>
            <person name="Sakai H."/>
            <person name="Sato Y."/>
            <person name="Wilson G."/>
            <person name="Kumar K."/>
            <person name="McCouch S."/>
            <person name="Juretic N."/>
            <person name="Hoen D."/>
            <person name="Wright S."/>
            <person name="Bruskiewich R."/>
            <person name="Bureau T."/>
            <person name="Miyao A."/>
            <person name="Hirochika H."/>
            <person name="Nishikawa T."/>
            <person name="Kadowaki K."/>
            <person name="Sugiura M."/>
            <person name="Burr B."/>
            <person name="Sasaki T."/>
        </authorList>
    </citation>
    <scope>NUCLEOTIDE SEQUENCE [LARGE SCALE GENOMIC DNA]</scope>
    <source>
        <strain evidence="3">cv. Nipponbare</strain>
    </source>
</reference>
<dbReference type="InParanoid" id="A0A0P0WY97"/>
<keyword evidence="3" id="KW-1185">Reference proteome</keyword>
<dbReference type="EMBL" id="AP014962">
    <property type="protein sequence ID" value="BAS98223.1"/>
    <property type="molecule type" value="Genomic_DNA"/>
</dbReference>
<feature type="compositionally biased region" description="Acidic residues" evidence="1">
    <location>
        <begin position="63"/>
        <end position="72"/>
    </location>
</feature>
<feature type="region of interest" description="Disordered" evidence="1">
    <location>
        <begin position="9"/>
        <end position="130"/>
    </location>
</feature>
<feature type="compositionally biased region" description="Basic and acidic residues" evidence="1">
    <location>
        <begin position="73"/>
        <end position="104"/>
    </location>
</feature>
<evidence type="ECO:0000313" key="3">
    <source>
        <dbReference type="Proteomes" id="UP000059680"/>
    </source>
</evidence>
<dbReference type="FunCoup" id="A0A0P0WY97">
    <property type="interactions" value="7"/>
</dbReference>
<organism evidence="2 3">
    <name type="scientific">Oryza sativa subsp. japonica</name>
    <name type="common">Rice</name>
    <dbReference type="NCBI Taxonomy" id="39947"/>
    <lineage>
        <taxon>Eukaryota</taxon>
        <taxon>Viridiplantae</taxon>
        <taxon>Streptophyta</taxon>
        <taxon>Embryophyta</taxon>
        <taxon>Tracheophyta</taxon>
        <taxon>Spermatophyta</taxon>
        <taxon>Magnoliopsida</taxon>
        <taxon>Liliopsida</taxon>
        <taxon>Poales</taxon>
        <taxon>Poaceae</taxon>
        <taxon>BOP clade</taxon>
        <taxon>Oryzoideae</taxon>
        <taxon>Oryzeae</taxon>
        <taxon>Oryzinae</taxon>
        <taxon>Oryza</taxon>
        <taxon>Oryza sativa</taxon>
    </lineage>
</organism>
<gene>
    <name evidence="2" type="ordered locus">Os06g0556101</name>
    <name evidence="2" type="ORF">OSNPB_060556101</name>
</gene>
<evidence type="ECO:0000256" key="1">
    <source>
        <dbReference type="SAM" id="MobiDB-lite"/>
    </source>
</evidence>
<feature type="compositionally biased region" description="Pro residues" evidence="1">
    <location>
        <begin position="38"/>
        <end position="47"/>
    </location>
</feature>
<name>A0A0P0WY97_ORYSJ</name>
<feature type="region of interest" description="Disordered" evidence="1">
    <location>
        <begin position="159"/>
        <end position="191"/>
    </location>
</feature>
<dbReference type="PaxDb" id="39947-A0A0P0WY97"/>
<dbReference type="Gramene" id="Os06t0556101-00">
    <property type="protein sequence ID" value="Os06t0556101-00"/>
    <property type="gene ID" value="Os06g0556101"/>
</dbReference>
<evidence type="ECO:0000313" key="2">
    <source>
        <dbReference type="EMBL" id="BAS98223.1"/>
    </source>
</evidence>
<dbReference type="eggNOG" id="ENOG502R4M0">
    <property type="taxonomic scope" value="Eukaryota"/>
</dbReference>
<accession>A0A0P0WY97</accession>
<reference evidence="2 3" key="3">
    <citation type="journal article" date="2013" name="Rice">
        <title>Improvement of the Oryza sativa Nipponbare reference genome using next generation sequence and optical map data.</title>
        <authorList>
            <person name="Kawahara Y."/>
            <person name="de la Bastide M."/>
            <person name="Hamilton J.P."/>
            <person name="Kanamori H."/>
            <person name="McCombie W.R."/>
            <person name="Ouyang S."/>
            <person name="Schwartz D.C."/>
            <person name="Tanaka T."/>
            <person name="Wu J."/>
            <person name="Zhou S."/>
            <person name="Childs K.L."/>
            <person name="Davidson R.M."/>
            <person name="Lin H."/>
            <person name="Quesada-Ocampo L."/>
            <person name="Vaillancourt B."/>
            <person name="Sakai H."/>
            <person name="Lee S.S."/>
            <person name="Kim J."/>
            <person name="Numa H."/>
            <person name="Itoh T."/>
            <person name="Buell C.R."/>
            <person name="Matsumoto T."/>
        </authorList>
    </citation>
    <scope>NUCLEOTIDE SEQUENCE [LARGE SCALE GENOMIC DNA]</scope>
    <source>
        <strain evidence="3">cv. Nipponbare</strain>
    </source>
</reference>
<feature type="non-terminal residue" evidence="2">
    <location>
        <position position="212"/>
    </location>
</feature>
<proteinExistence type="predicted"/>
<sequence length="212" mass="23816">EGDVVLERLADALDGGDGGGERDEEAEEAERLQRHPPGRVPLYPPLPDVHLHRVVHRQRPEPDGAEEAQDVVEEGHHDGEHRADDHERRPPRQPEHVDAERPAGHDGALPGDELRARPPPGGERLDGGEDGLAEHLVGADQVDHDADVGEVDQPVGLVEAEPGEHVPRRRVPERRVPQAPAQHVERRRGRHPQQRCLLHRLVLRRWRLHRLT</sequence>
<protein>
    <submittedName>
        <fullName evidence="2">Os06g0556101 protein</fullName>
    </submittedName>
</protein>
<reference evidence="2 3" key="2">
    <citation type="journal article" date="2013" name="Plant Cell Physiol.">
        <title>Rice Annotation Project Database (RAP-DB): an integrative and interactive database for rice genomics.</title>
        <authorList>
            <person name="Sakai H."/>
            <person name="Lee S.S."/>
            <person name="Tanaka T."/>
            <person name="Numa H."/>
            <person name="Kim J."/>
            <person name="Kawahara Y."/>
            <person name="Wakimoto H."/>
            <person name="Yang C.C."/>
            <person name="Iwamoto M."/>
            <person name="Abe T."/>
            <person name="Yamada Y."/>
            <person name="Muto A."/>
            <person name="Inokuchi H."/>
            <person name="Ikemura T."/>
            <person name="Matsumoto T."/>
            <person name="Sasaki T."/>
            <person name="Itoh T."/>
        </authorList>
    </citation>
    <scope>NUCLEOTIDE SEQUENCE [LARGE SCALE GENOMIC DNA]</scope>
    <source>
        <strain evidence="3">cv. Nipponbare</strain>
    </source>
</reference>